<comment type="caution">
    <text evidence="2">The sequence shown here is derived from an EMBL/GenBank/DDBJ whole genome shotgun (WGS) entry which is preliminary data.</text>
</comment>
<sequence length="133" mass="13527">MQIFHAQGRRARASCGARAAWACRTTAHGRRTGARHVHVRRPPDAGQLPLAPAGAEAAPGMLAAPPVVPLSAAPLPGVPDGAVDGGAVDGAGDMPPVALVSELAPVPVSLFFWQPAPAARPAIRMPAKTARDT</sequence>
<accession>A0AAQ0FB37</accession>
<evidence type="ECO:0000256" key="1">
    <source>
        <dbReference type="SAM" id="MobiDB-lite"/>
    </source>
</evidence>
<protein>
    <submittedName>
        <fullName evidence="2">Uncharacterized protein</fullName>
    </submittedName>
</protein>
<dbReference type="AlphaFoldDB" id="A0AAQ0FB37"/>
<name>A0AAQ0FB37_BURCE</name>
<dbReference type="EMBL" id="QLUZ01000021">
    <property type="protein sequence ID" value="RAQ03855.1"/>
    <property type="molecule type" value="Genomic_DNA"/>
</dbReference>
<proteinExistence type="predicted"/>
<reference evidence="2 3" key="1">
    <citation type="submission" date="2018-06" db="EMBL/GenBank/DDBJ databases">
        <title>Towards the identification of Burkholderia cepacia strain which caused fatal septicemia.</title>
        <authorList>
            <person name="Bui L.A.T."/>
            <person name="Zakharova I.B."/>
            <person name="Shpak I.M."/>
            <person name="Teteryatnikova N."/>
            <person name="Ustinov D.V."/>
            <person name="Kuzyutina Y.A."/>
            <person name="Nguyen H.N."/>
            <person name="Antonov A.S."/>
            <person name="Avdyusheva E.F."/>
            <person name="Victorov D.V."/>
        </authorList>
    </citation>
    <scope>NUCLEOTIDE SEQUENCE [LARGE SCALE GENOMIC DNA]</scope>
    <source>
        <strain evidence="2 3">PT02</strain>
    </source>
</reference>
<organism evidence="2 3">
    <name type="scientific">Burkholderia cepacia</name>
    <name type="common">Pseudomonas cepacia</name>
    <dbReference type="NCBI Taxonomy" id="292"/>
    <lineage>
        <taxon>Bacteria</taxon>
        <taxon>Pseudomonadati</taxon>
        <taxon>Pseudomonadota</taxon>
        <taxon>Betaproteobacteria</taxon>
        <taxon>Burkholderiales</taxon>
        <taxon>Burkholderiaceae</taxon>
        <taxon>Burkholderia</taxon>
        <taxon>Burkholderia cepacia complex</taxon>
    </lineage>
</organism>
<dbReference type="Proteomes" id="UP000248899">
    <property type="component" value="Unassembled WGS sequence"/>
</dbReference>
<evidence type="ECO:0000313" key="3">
    <source>
        <dbReference type="Proteomes" id="UP000248899"/>
    </source>
</evidence>
<feature type="region of interest" description="Disordered" evidence="1">
    <location>
        <begin position="32"/>
        <end position="52"/>
    </location>
</feature>
<gene>
    <name evidence="2" type="ORF">DPR02_28715</name>
</gene>
<evidence type="ECO:0000313" key="2">
    <source>
        <dbReference type="EMBL" id="RAQ03855.1"/>
    </source>
</evidence>